<feature type="non-terminal residue" evidence="1">
    <location>
        <position position="57"/>
    </location>
</feature>
<dbReference type="Proteomes" id="UP001529510">
    <property type="component" value="Unassembled WGS sequence"/>
</dbReference>
<sequence>VCDGQRSSLIQFQSVSESPINTTIINSDFIVPSVHCSYENVSKSPHQIISLYFRINV</sequence>
<keyword evidence="2" id="KW-1185">Reference proteome</keyword>
<proteinExistence type="predicted"/>
<protein>
    <submittedName>
        <fullName evidence="1">Uncharacterized protein</fullName>
    </submittedName>
</protein>
<organism evidence="1 2">
    <name type="scientific">Cirrhinus mrigala</name>
    <name type="common">Mrigala</name>
    <dbReference type="NCBI Taxonomy" id="683832"/>
    <lineage>
        <taxon>Eukaryota</taxon>
        <taxon>Metazoa</taxon>
        <taxon>Chordata</taxon>
        <taxon>Craniata</taxon>
        <taxon>Vertebrata</taxon>
        <taxon>Euteleostomi</taxon>
        <taxon>Actinopterygii</taxon>
        <taxon>Neopterygii</taxon>
        <taxon>Teleostei</taxon>
        <taxon>Ostariophysi</taxon>
        <taxon>Cypriniformes</taxon>
        <taxon>Cyprinidae</taxon>
        <taxon>Labeoninae</taxon>
        <taxon>Labeonini</taxon>
        <taxon>Cirrhinus</taxon>
    </lineage>
</organism>
<dbReference type="EMBL" id="JAMKFB020000022">
    <property type="protein sequence ID" value="KAL0160997.1"/>
    <property type="molecule type" value="Genomic_DNA"/>
</dbReference>
<feature type="non-terminal residue" evidence="1">
    <location>
        <position position="1"/>
    </location>
</feature>
<reference evidence="1 2" key="1">
    <citation type="submission" date="2024-05" db="EMBL/GenBank/DDBJ databases">
        <title>Genome sequencing and assembly of Indian major carp, Cirrhinus mrigala (Hamilton, 1822).</title>
        <authorList>
            <person name="Mohindra V."/>
            <person name="Chowdhury L.M."/>
            <person name="Lal K."/>
            <person name="Jena J.K."/>
        </authorList>
    </citation>
    <scope>NUCLEOTIDE SEQUENCE [LARGE SCALE GENOMIC DNA]</scope>
    <source>
        <strain evidence="1">CM1030</strain>
        <tissue evidence="1">Blood</tissue>
    </source>
</reference>
<comment type="caution">
    <text evidence="1">The sequence shown here is derived from an EMBL/GenBank/DDBJ whole genome shotgun (WGS) entry which is preliminary data.</text>
</comment>
<gene>
    <name evidence="1" type="ORF">M9458_044722</name>
</gene>
<name>A0ABD0NG82_CIRMR</name>
<accession>A0ABD0NG82</accession>
<dbReference type="AlphaFoldDB" id="A0ABD0NG82"/>
<evidence type="ECO:0000313" key="1">
    <source>
        <dbReference type="EMBL" id="KAL0160997.1"/>
    </source>
</evidence>
<evidence type="ECO:0000313" key="2">
    <source>
        <dbReference type="Proteomes" id="UP001529510"/>
    </source>
</evidence>